<protein>
    <submittedName>
        <fullName evidence="1">Uncharacterized protein</fullName>
    </submittedName>
</protein>
<name>A0A482ISG4_9BURK</name>
<organism evidence="1 2">
    <name type="scientific">Cupriavidus metallidurans</name>
    <dbReference type="NCBI Taxonomy" id="119219"/>
    <lineage>
        <taxon>Bacteria</taxon>
        <taxon>Pseudomonadati</taxon>
        <taxon>Pseudomonadota</taxon>
        <taxon>Betaproteobacteria</taxon>
        <taxon>Burkholderiales</taxon>
        <taxon>Burkholderiaceae</taxon>
        <taxon>Cupriavidus</taxon>
    </lineage>
</organism>
<dbReference type="OrthoDB" id="9135209at2"/>
<dbReference type="EMBL" id="CP037901">
    <property type="protein sequence ID" value="QBP11778.1"/>
    <property type="molecule type" value="Genomic_DNA"/>
</dbReference>
<dbReference type="AlphaFoldDB" id="A0A482ISG4"/>
<reference evidence="1 2" key="1">
    <citation type="submission" date="2019-03" db="EMBL/GenBank/DDBJ databases">
        <title>Comparative insights into the high quality Complete genome sequence of highly metal resistant Cupriavidus metallidurans strain BS1 isolated from a gold-copper mine.</title>
        <authorList>
            <person name="Mazhar H.S."/>
            <person name="Rensing C."/>
        </authorList>
    </citation>
    <scope>NUCLEOTIDE SEQUENCE [LARGE SCALE GENOMIC DNA]</scope>
    <source>
        <strain evidence="1 2">BS1</strain>
    </source>
</reference>
<dbReference type="RefSeq" id="WP_017512230.1">
    <property type="nucleotide sequence ID" value="NZ_CP037901.1"/>
</dbReference>
<gene>
    <name evidence="1" type="ORF">DDF84_018355</name>
</gene>
<accession>A0A482ISG4</accession>
<sequence>MSRVVLVFSGPGEIPECDLQAIRRHAGVTVIDHRRSNALLLEVEGSASEFLADVGKMQNWIGSEQRTYRLT</sequence>
<evidence type="ECO:0000313" key="1">
    <source>
        <dbReference type="EMBL" id="QBP11778.1"/>
    </source>
</evidence>
<evidence type="ECO:0000313" key="2">
    <source>
        <dbReference type="Proteomes" id="UP000253772"/>
    </source>
</evidence>
<dbReference type="Proteomes" id="UP000253772">
    <property type="component" value="Chromosome c2"/>
</dbReference>
<proteinExistence type="predicted"/>